<dbReference type="InterPro" id="IPR002156">
    <property type="entry name" value="RNaseH_domain"/>
</dbReference>
<evidence type="ECO:0000313" key="2">
    <source>
        <dbReference type="EMBL" id="KAK8507008.1"/>
    </source>
</evidence>
<organism evidence="2 3">
    <name type="scientific">Hibiscus sabdariffa</name>
    <name type="common">roselle</name>
    <dbReference type="NCBI Taxonomy" id="183260"/>
    <lineage>
        <taxon>Eukaryota</taxon>
        <taxon>Viridiplantae</taxon>
        <taxon>Streptophyta</taxon>
        <taxon>Embryophyta</taxon>
        <taxon>Tracheophyta</taxon>
        <taxon>Spermatophyta</taxon>
        <taxon>Magnoliopsida</taxon>
        <taxon>eudicotyledons</taxon>
        <taxon>Gunneridae</taxon>
        <taxon>Pentapetalae</taxon>
        <taxon>rosids</taxon>
        <taxon>malvids</taxon>
        <taxon>Malvales</taxon>
        <taxon>Malvaceae</taxon>
        <taxon>Malvoideae</taxon>
        <taxon>Hibiscus</taxon>
    </lineage>
</organism>
<sequence>MLCQLVIVYDKHDWEMGHVPFARILLKPQFMPYEIVRVPWKPFDLRWKPPSTSYIKINTDGAYNPSTHDAMIGVIAHENKGMLLGGIVQNSANILDALHVDFFAILADHQLARDRGWRSIVIEFDSTIIVNKFNQFGSDLSVLGSQVENGFT</sequence>
<dbReference type="Proteomes" id="UP001472677">
    <property type="component" value="Unassembled WGS sequence"/>
</dbReference>
<protein>
    <recommendedName>
        <fullName evidence="1">RNase H type-1 domain-containing protein</fullName>
    </recommendedName>
</protein>
<reference evidence="2 3" key="1">
    <citation type="journal article" date="2024" name="G3 (Bethesda)">
        <title>Genome assembly of Hibiscus sabdariffa L. provides insights into metabolisms of medicinal natural products.</title>
        <authorList>
            <person name="Kim T."/>
        </authorList>
    </citation>
    <scope>NUCLEOTIDE SEQUENCE [LARGE SCALE GENOMIC DNA]</scope>
    <source>
        <strain evidence="2">TK-2024</strain>
        <tissue evidence="2">Old leaves</tissue>
    </source>
</reference>
<dbReference type="PANTHER" id="PTHR47723:SF19">
    <property type="entry name" value="POLYNUCLEOTIDYL TRANSFERASE, RIBONUCLEASE H-LIKE SUPERFAMILY PROTEIN"/>
    <property type="match status" value="1"/>
</dbReference>
<gene>
    <name evidence="2" type="ORF">V6N12_041685</name>
</gene>
<dbReference type="Gene3D" id="3.30.420.10">
    <property type="entry name" value="Ribonuclease H-like superfamily/Ribonuclease H"/>
    <property type="match status" value="1"/>
</dbReference>
<dbReference type="InterPro" id="IPR036397">
    <property type="entry name" value="RNaseH_sf"/>
</dbReference>
<evidence type="ECO:0000313" key="3">
    <source>
        <dbReference type="Proteomes" id="UP001472677"/>
    </source>
</evidence>
<dbReference type="InterPro" id="IPR012337">
    <property type="entry name" value="RNaseH-like_sf"/>
</dbReference>
<evidence type="ECO:0000259" key="1">
    <source>
        <dbReference type="Pfam" id="PF13456"/>
    </source>
</evidence>
<dbReference type="InterPro" id="IPR053151">
    <property type="entry name" value="RNase_H-like"/>
</dbReference>
<dbReference type="EMBL" id="JBBPBM010000110">
    <property type="protein sequence ID" value="KAK8507008.1"/>
    <property type="molecule type" value="Genomic_DNA"/>
</dbReference>
<proteinExistence type="predicted"/>
<dbReference type="SUPFAM" id="SSF53098">
    <property type="entry name" value="Ribonuclease H-like"/>
    <property type="match status" value="1"/>
</dbReference>
<comment type="caution">
    <text evidence="2">The sequence shown here is derived from an EMBL/GenBank/DDBJ whole genome shotgun (WGS) entry which is preliminary data.</text>
</comment>
<accession>A0ABR2BJ15</accession>
<dbReference type="PANTHER" id="PTHR47723">
    <property type="entry name" value="OS05G0353850 PROTEIN"/>
    <property type="match status" value="1"/>
</dbReference>
<feature type="domain" description="RNase H type-1" evidence="1">
    <location>
        <begin position="58"/>
        <end position="135"/>
    </location>
</feature>
<dbReference type="Pfam" id="PF13456">
    <property type="entry name" value="RVT_3"/>
    <property type="match status" value="1"/>
</dbReference>
<keyword evidence="3" id="KW-1185">Reference proteome</keyword>
<name>A0ABR2BJ15_9ROSI</name>